<dbReference type="RefSeq" id="WP_135530020.1">
    <property type="nucleotide sequence ID" value="NZ_SRKZ01000002.1"/>
</dbReference>
<dbReference type="EMBL" id="SRKZ01000002">
    <property type="protein sequence ID" value="TGD81639.1"/>
    <property type="molecule type" value="Genomic_DNA"/>
</dbReference>
<feature type="transmembrane region" description="Helical" evidence="1">
    <location>
        <begin position="103"/>
        <end position="128"/>
    </location>
</feature>
<feature type="transmembrane region" description="Helical" evidence="1">
    <location>
        <begin position="63"/>
        <end position="83"/>
    </location>
</feature>
<keyword evidence="3" id="KW-1185">Reference proteome</keyword>
<gene>
    <name evidence="2" type="ORF">EU557_08835</name>
</gene>
<keyword evidence="1" id="KW-0472">Membrane</keyword>
<evidence type="ECO:0000313" key="3">
    <source>
        <dbReference type="Proteomes" id="UP000298284"/>
    </source>
</evidence>
<feature type="transmembrane region" description="Helical" evidence="1">
    <location>
        <begin position="32"/>
        <end position="56"/>
    </location>
</feature>
<dbReference type="Proteomes" id="UP000298284">
    <property type="component" value="Unassembled WGS sequence"/>
</dbReference>
<protein>
    <submittedName>
        <fullName evidence="2">Uncharacterized protein</fullName>
    </submittedName>
</protein>
<organism evidence="2 3">
    <name type="scientific">Hymenobacter wooponensis</name>
    <dbReference type="NCBI Taxonomy" id="1525360"/>
    <lineage>
        <taxon>Bacteria</taxon>
        <taxon>Pseudomonadati</taxon>
        <taxon>Bacteroidota</taxon>
        <taxon>Cytophagia</taxon>
        <taxon>Cytophagales</taxon>
        <taxon>Hymenobacteraceae</taxon>
        <taxon>Hymenobacter</taxon>
    </lineage>
</organism>
<dbReference type="OrthoDB" id="885657at2"/>
<comment type="caution">
    <text evidence="2">The sequence shown here is derived from an EMBL/GenBank/DDBJ whole genome shotgun (WGS) entry which is preliminary data.</text>
</comment>
<reference evidence="2 3" key="1">
    <citation type="submission" date="2019-04" db="EMBL/GenBank/DDBJ databases">
        <authorList>
            <person name="Feng G."/>
            <person name="Zhang J."/>
            <person name="Zhu H."/>
        </authorList>
    </citation>
    <scope>NUCLEOTIDE SEQUENCE [LARGE SCALE GENOMIC DNA]</scope>
    <source>
        <strain evidence="2 3">JCM 19491</strain>
    </source>
</reference>
<accession>A0A4Z0MQE4</accession>
<keyword evidence="1" id="KW-0812">Transmembrane</keyword>
<name>A0A4Z0MQE4_9BACT</name>
<sequence>MKKLIRGMAVGAGLLWPALAYAGEREEKYTLLLVGGIGGLLVAALLYTLLMLLASIYVKNKTAITTSFILCVLLYLRMEYLSFQTLRVALGLMRTPTGNPGPVPLTPLLLVIPVAVLGVGLLVFRIAMRLWRKRNRPRIKAPDGEVQDVHR</sequence>
<dbReference type="AlphaFoldDB" id="A0A4Z0MQE4"/>
<evidence type="ECO:0000256" key="1">
    <source>
        <dbReference type="SAM" id="Phobius"/>
    </source>
</evidence>
<evidence type="ECO:0000313" key="2">
    <source>
        <dbReference type="EMBL" id="TGD81639.1"/>
    </source>
</evidence>
<keyword evidence="1" id="KW-1133">Transmembrane helix</keyword>
<proteinExistence type="predicted"/>